<feature type="domain" description="DYW" evidence="3">
    <location>
        <begin position="386"/>
        <end position="428"/>
    </location>
</feature>
<evidence type="ECO:0000256" key="2">
    <source>
        <dbReference type="PROSITE-ProRule" id="PRU00708"/>
    </source>
</evidence>
<accession>A0AAP0F365</accession>
<evidence type="ECO:0000259" key="3">
    <source>
        <dbReference type="Pfam" id="PF14432"/>
    </source>
</evidence>
<dbReference type="InterPro" id="IPR032867">
    <property type="entry name" value="DYW_dom"/>
</dbReference>
<evidence type="ECO:0000256" key="1">
    <source>
        <dbReference type="ARBA" id="ARBA00022737"/>
    </source>
</evidence>
<dbReference type="PROSITE" id="PS51375">
    <property type="entry name" value="PPR"/>
    <property type="match status" value="1"/>
</dbReference>
<dbReference type="InterPro" id="IPR046960">
    <property type="entry name" value="PPR_At4g14850-like_plant"/>
</dbReference>
<comment type="caution">
    <text evidence="4">The sequence shown here is derived from an EMBL/GenBank/DDBJ whole genome shotgun (WGS) entry which is preliminary data.</text>
</comment>
<dbReference type="PANTHER" id="PTHR47926">
    <property type="entry name" value="PENTATRICOPEPTIDE REPEAT-CONTAINING PROTEIN"/>
    <property type="match status" value="1"/>
</dbReference>
<dbReference type="GO" id="GO:0099402">
    <property type="term" value="P:plant organ development"/>
    <property type="evidence" value="ECO:0007669"/>
    <property type="project" value="UniProtKB-ARBA"/>
</dbReference>
<dbReference type="Pfam" id="PF01535">
    <property type="entry name" value="PPR"/>
    <property type="match status" value="6"/>
</dbReference>
<evidence type="ECO:0000313" key="5">
    <source>
        <dbReference type="Proteomes" id="UP001417504"/>
    </source>
</evidence>
<reference evidence="4 5" key="1">
    <citation type="submission" date="2024-01" db="EMBL/GenBank/DDBJ databases">
        <title>Genome assemblies of Stephania.</title>
        <authorList>
            <person name="Yang L."/>
        </authorList>
    </citation>
    <scope>NUCLEOTIDE SEQUENCE [LARGE SCALE GENOMIC DNA]</scope>
    <source>
        <strain evidence="4">QJT</strain>
        <tissue evidence="4">Leaf</tissue>
    </source>
</reference>
<dbReference type="Gene3D" id="1.25.40.10">
    <property type="entry name" value="Tetratricopeptide repeat domain"/>
    <property type="match status" value="4"/>
</dbReference>
<gene>
    <name evidence="4" type="ORF">Sjap_021110</name>
</gene>
<dbReference type="PANTHER" id="PTHR47926:SF464">
    <property type="entry name" value="DYW DOMAIN-CONTAINING PROTEIN"/>
    <property type="match status" value="1"/>
</dbReference>
<dbReference type="Proteomes" id="UP001417504">
    <property type="component" value="Unassembled WGS sequence"/>
</dbReference>
<dbReference type="AlphaFoldDB" id="A0AAP0F365"/>
<dbReference type="EMBL" id="JBBNAE010000008">
    <property type="protein sequence ID" value="KAK9103856.1"/>
    <property type="molecule type" value="Genomic_DNA"/>
</dbReference>
<feature type="repeat" description="PPR" evidence="2">
    <location>
        <begin position="156"/>
        <end position="190"/>
    </location>
</feature>
<keyword evidence="5" id="KW-1185">Reference proteome</keyword>
<dbReference type="NCBIfam" id="TIGR00756">
    <property type="entry name" value="PPR"/>
    <property type="match status" value="2"/>
</dbReference>
<organism evidence="4 5">
    <name type="scientific">Stephania japonica</name>
    <dbReference type="NCBI Taxonomy" id="461633"/>
    <lineage>
        <taxon>Eukaryota</taxon>
        <taxon>Viridiplantae</taxon>
        <taxon>Streptophyta</taxon>
        <taxon>Embryophyta</taxon>
        <taxon>Tracheophyta</taxon>
        <taxon>Spermatophyta</taxon>
        <taxon>Magnoliopsida</taxon>
        <taxon>Ranunculales</taxon>
        <taxon>Menispermaceae</taxon>
        <taxon>Menispermoideae</taxon>
        <taxon>Cissampelideae</taxon>
        <taxon>Stephania</taxon>
    </lineage>
</organism>
<dbReference type="GO" id="GO:0008270">
    <property type="term" value="F:zinc ion binding"/>
    <property type="evidence" value="ECO:0007669"/>
    <property type="project" value="InterPro"/>
</dbReference>
<dbReference type="InterPro" id="IPR011990">
    <property type="entry name" value="TPR-like_helical_dom_sf"/>
</dbReference>
<evidence type="ECO:0000313" key="4">
    <source>
        <dbReference type="EMBL" id="KAK9103856.1"/>
    </source>
</evidence>
<dbReference type="FunFam" id="1.25.40.10:FF:000158">
    <property type="entry name" value="pentatricopeptide repeat-containing protein At2g33680"/>
    <property type="match status" value="1"/>
</dbReference>
<keyword evidence="1" id="KW-0677">Repeat</keyword>
<name>A0AAP0F365_9MAGN</name>
<protein>
    <recommendedName>
        <fullName evidence="3">DYW domain-containing protein</fullName>
    </recommendedName>
</protein>
<sequence length="428" mass="46958">MQGARASEDVAPHDIRCTHARAIKTADIYLHNNLITLYSKSNRPSDVLRVFHQIPTPNVVSWTALISSTSNNPLSLRHFVSMLRYPTLPNQRTLATLLKTCAALSSLHFGLQLHSLSLKLSLSHSPFSASALINFYSKTRLPQNALKVFDEMPHRDEVSYSALIVGLAQNARPTEALSVFSNLRRSYVASTMYSVSGALSAAAELAGLEQCRIVHGHCVGVGLDCDVVVATALVNGYGKCGVVRDARRVFDGMLGSLNLVGWNAMLAGYAQLGDSVGVVELFDLMTLRGGGGVRPDELSFLAILGAFSNAGLVFECENWLRRMSLEYNVEPGLEHYTCVIGALARVGRLEEAEKLAVTMPYEPDSAVWRTMLSACVSHGETEMASKMGRDCHEAFKHMSLVIQREILVRDVNRYHKFVDGNCTCGDHW</sequence>
<dbReference type="GO" id="GO:0003723">
    <property type="term" value="F:RNA binding"/>
    <property type="evidence" value="ECO:0007669"/>
    <property type="project" value="InterPro"/>
</dbReference>
<dbReference type="Pfam" id="PF14432">
    <property type="entry name" value="DYW_deaminase"/>
    <property type="match status" value="1"/>
</dbReference>
<dbReference type="InterPro" id="IPR002885">
    <property type="entry name" value="PPR_rpt"/>
</dbReference>
<proteinExistence type="predicted"/>
<dbReference type="GO" id="GO:0009451">
    <property type="term" value="P:RNA modification"/>
    <property type="evidence" value="ECO:0007669"/>
    <property type="project" value="InterPro"/>
</dbReference>